<dbReference type="HOGENOM" id="CLU_1168884_0_0_0"/>
<reference evidence="2 3" key="1">
    <citation type="submission" date="2006-02" db="EMBL/GenBank/DDBJ databases">
        <authorList>
            <person name="Amann R."/>
            <person name="Ferriera S."/>
            <person name="Johnson J."/>
            <person name="Kravitz S."/>
            <person name="Halpern A."/>
            <person name="Remington K."/>
            <person name="Beeson K."/>
            <person name="Tran B."/>
            <person name="Rogers Y.-H."/>
            <person name="Friedman R."/>
            <person name="Venter J.C."/>
        </authorList>
    </citation>
    <scope>NUCLEOTIDE SEQUENCE [LARGE SCALE GENOMIC DNA]</scope>
    <source>
        <strain evidence="2 3">DSM 3645</strain>
    </source>
</reference>
<dbReference type="STRING" id="314230.DSM3645_10992"/>
<evidence type="ECO:0000313" key="3">
    <source>
        <dbReference type="Proteomes" id="UP000004358"/>
    </source>
</evidence>
<evidence type="ECO:0008006" key="4">
    <source>
        <dbReference type="Google" id="ProtNLM"/>
    </source>
</evidence>
<organism evidence="2 3">
    <name type="scientific">Blastopirellula marina DSM 3645</name>
    <dbReference type="NCBI Taxonomy" id="314230"/>
    <lineage>
        <taxon>Bacteria</taxon>
        <taxon>Pseudomonadati</taxon>
        <taxon>Planctomycetota</taxon>
        <taxon>Planctomycetia</taxon>
        <taxon>Pirellulales</taxon>
        <taxon>Pirellulaceae</taxon>
        <taxon>Blastopirellula</taxon>
    </lineage>
</organism>
<protein>
    <recommendedName>
        <fullName evidence="4">DUF4190 domain-containing protein</fullName>
    </recommendedName>
</protein>
<accession>A3ZSU1</accession>
<name>A3ZSU1_9BACT</name>
<dbReference type="EMBL" id="AANZ01000009">
    <property type="protein sequence ID" value="EAQ80366.1"/>
    <property type="molecule type" value="Genomic_DNA"/>
</dbReference>
<gene>
    <name evidence="2" type="ORF">DSM3645_10992</name>
</gene>
<proteinExistence type="predicted"/>
<feature type="transmembrane region" description="Helical" evidence="1">
    <location>
        <begin position="27"/>
        <end position="60"/>
    </location>
</feature>
<sequence length="237" mass="25945">MTEFSSPEHSVGNEDLVNYREPSRAAIAAVILGFASILAISNQIFWFVPIVGVIVALVALRNIANSDHLTGRGVATAGLILSGVLGATGVAHDLITSQAIESNAVKFAAAWLPLVVENSQEAHQLTLAPGGRVPLDGNLNVYYSDNPEALEKFGEFIDLAPVKWLQEHQSPRPHFKFLRVAQIRYDSGRPYTTCIFDATAGDLHREIAVEMCRLAGAEGSDFDYEWYVTNCRFAREE</sequence>
<dbReference type="eggNOG" id="ENOG502ZXPH">
    <property type="taxonomic scope" value="Bacteria"/>
</dbReference>
<keyword evidence="1" id="KW-0812">Transmembrane</keyword>
<dbReference type="OrthoDB" id="264790at2"/>
<evidence type="ECO:0000313" key="2">
    <source>
        <dbReference type="EMBL" id="EAQ80366.1"/>
    </source>
</evidence>
<dbReference type="RefSeq" id="WP_002655795.1">
    <property type="nucleotide sequence ID" value="NZ_CH672377.1"/>
</dbReference>
<dbReference type="AlphaFoldDB" id="A3ZSU1"/>
<keyword evidence="1" id="KW-0472">Membrane</keyword>
<evidence type="ECO:0000256" key="1">
    <source>
        <dbReference type="SAM" id="Phobius"/>
    </source>
</evidence>
<comment type="caution">
    <text evidence="2">The sequence shown here is derived from an EMBL/GenBank/DDBJ whole genome shotgun (WGS) entry which is preliminary data.</text>
</comment>
<keyword evidence="1" id="KW-1133">Transmembrane helix</keyword>
<dbReference type="Proteomes" id="UP000004358">
    <property type="component" value="Unassembled WGS sequence"/>
</dbReference>